<organism evidence="1 2">
    <name type="scientific">Floridaenema fluviatile BLCC-F154</name>
    <dbReference type="NCBI Taxonomy" id="3153640"/>
    <lineage>
        <taxon>Bacteria</taxon>
        <taxon>Bacillati</taxon>
        <taxon>Cyanobacteriota</taxon>
        <taxon>Cyanophyceae</taxon>
        <taxon>Oscillatoriophycideae</taxon>
        <taxon>Aerosakkonematales</taxon>
        <taxon>Aerosakkonemataceae</taxon>
        <taxon>Floridanema</taxon>
        <taxon>Floridanema fluviatile</taxon>
    </lineage>
</organism>
<evidence type="ECO:0000313" key="1">
    <source>
        <dbReference type="EMBL" id="MFB2937465.1"/>
    </source>
</evidence>
<reference evidence="1 2" key="1">
    <citation type="submission" date="2024-09" db="EMBL/GenBank/DDBJ databases">
        <title>Floridaenema gen nov. (Aerosakkonemataceae, Aerosakkonematales ord. nov., Cyanobacteria) from benthic tropical and subtropical fresh waters, with the description of four new species.</title>
        <authorList>
            <person name="Moretto J.A."/>
            <person name="Berthold D.E."/>
            <person name="Lefler F.W."/>
            <person name="Huang I.-S."/>
            <person name="Laughinghouse H. IV."/>
        </authorList>
    </citation>
    <scope>NUCLEOTIDE SEQUENCE [LARGE SCALE GENOMIC DNA]</scope>
    <source>
        <strain evidence="1 2">BLCC-F154</strain>
    </source>
</reference>
<proteinExistence type="predicted"/>
<keyword evidence="2" id="KW-1185">Reference proteome</keyword>
<dbReference type="EMBL" id="JBHFNS010000073">
    <property type="protein sequence ID" value="MFB2937465.1"/>
    <property type="molecule type" value="Genomic_DNA"/>
</dbReference>
<gene>
    <name evidence="1" type="ORF">ACE1B6_19630</name>
</gene>
<dbReference type="RefSeq" id="WP_413258946.1">
    <property type="nucleotide sequence ID" value="NZ_JBHFNS010000073.1"/>
</dbReference>
<evidence type="ECO:0000313" key="2">
    <source>
        <dbReference type="Proteomes" id="UP001576776"/>
    </source>
</evidence>
<accession>A0ABV4YF55</accession>
<protein>
    <submittedName>
        <fullName evidence="1">Uncharacterized protein</fullName>
    </submittedName>
</protein>
<comment type="caution">
    <text evidence="1">The sequence shown here is derived from an EMBL/GenBank/DDBJ whole genome shotgun (WGS) entry which is preliminary data.</text>
</comment>
<name>A0ABV4YF55_9CYAN</name>
<dbReference type="Proteomes" id="UP001576776">
    <property type="component" value="Unassembled WGS sequence"/>
</dbReference>
<sequence>MSDIYRYKWAGSFKRAQEPNPNGSCGLYFESYPVALLDADNSKAGFPPVLVCWCNSVDAAEQMAKQLNSL</sequence>